<organism evidence="2 3">
    <name type="scientific">Lutimaribacter saemankumensis</name>
    <dbReference type="NCBI Taxonomy" id="490829"/>
    <lineage>
        <taxon>Bacteria</taxon>
        <taxon>Pseudomonadati</taxon>
        <taxon>Pseudomonadota</taxon>
        <taxon>Alphaproteobacteria</taxon>
        <taxon>Rhodobacterales</taxon>
        <taxon>Roseobacteraceae</taxon>
        <taxon>Lutimaribacter</taxon>
    </lineage>
</organism>
<dbReference type="AlphaFoldDB" id="A0A1G8P1I3"/>
<dbReference type="EMBL" id="FNEB01000006">
    <property type="protein sequence ID" value="SDI86118.1"/>
    <property type="molecule type" value="Genomic_DNA"/>
</dbReference>
<dbReference type="RefSeq" id="WP_139170526.1">
    <property type="nucleotide sequence ID" value="NZ_FNEB01000006.1"/>
</dbReference>
<feature type="signal peptide" evidence="1">
    <location>
        <begin position="1"/>
        <end position="31"/>
    </location>
</feature>
<dbReference type="PROSITE" id="PS51257">
    <property type="entry name" value="PROKAR_LIPOPROTEIN"/>
    <property type="match status" value="1"/>
</dbReference>
<protein>
    <recommendedName>
        <fullName evidence="4">Dihydroxy-acid dehydratase</fullName>
    </recommendedName>
</protein>
<keyword evidence="1" id="KW-0732">Signal</keyword>
<evidence type="ECO:0000256" key="1">
    <source>
        <dbReference type="SAM" id="SignalP"/>
    </source>
</evidence>
<reference evidence="2 3" key="1">
    <citation type="submission" date="2016-10" db="EMBL/GenBank/DDBJ databases">
        <authorList>
            <person name="de Groot N.N."/>
        </authorList>
    </citation>
    <scope>NUCLEOTIDE SEQUENCE [LARGE SCALE GENOMIC DNA]</scope>
    <source>
        <strain evidence="2 3">DSM 28010</strain>
    </source>
</reference>
<gene>
    <name evidence="2" type="ORF">SAMN05421850_10637</name>
</gene>
<dbReference type="STRING" id="490829.SAMN05421850_10637"/>
<dbReference type="OrthoDB" id="7829925at2"/>
<dbReference type="Proteomes" id="UP000199340">
    <property type="component" value="Unassembled WGS sequence"/>
</dbReference>
<feature type="chain" id="PRO_5011603431" description="Dihydroxy-acid dehydratase" evidence="1">
    <location>
        <begin position="32"/>
        <end position="234"/>
    </location>
</feature>
<evidence type="ECO:0008006" key="4">
    <source>
        <dbReference type="Google" id="ProtNLM"/>
    </source>
</evidence>
<proteinExistence type="predicted"/>
<keyword evidence="3" id="KW-1185">Reference proteome</keyword>
<accession>A0A1G8P1I3</accession>
<evidence type="ECO:0000313" key="2">
    <source>
        <dbReference type="EMBL" id="SDI86118.1"/>
    </source>
</evidence>
<evidence type="ECO:0000313" key="3">
    <source>
        <dbReference type="Proteomes" id="UP000199340"/>
    </source>
</evidence>
<name>A0A1G8P1I3_9RHOB</name>
<sequence>MSTWIFKILRRGGLRPALVICASVLLSGCIAQTGGGSGVPVVRKAALAGGAVVVVPPDGYCLDKSSITDRPGGSFALIASCESLTGRRAGSGPEPAVITVSVTSPRQGREQPEAARLAEALGSGVALSEANGDGLIVVQVQGAGALPGDRGDTRHWRGAMVVNDRLVGLAIYGAAGSDIAGRVGERLLVATAEAIRENSPFLAAERTVPQETRDDTGEAVPESGLRTLFGNLFP</sequence>